<dbReference type="EMBL" id="AYRZ02000012">
    <property type="protein sequence ID" value="PHT66299.1"/>
    <property type="molecule type" value="Genomic_DNA"/>
</dbReference>
<dbReference type="GO" id="GO:0016116">
    <property type="term" value="P:carotenoid metabolic process"/>
    <property type="evidence" value="ECO:0007669"/>
    <property type="project" value="InterPro"/>
</dbReference>
<name>A0A2G2Y9E3_CAPAN</name>
<dbReference type="AlphaFoldDB" id="A0A2G2Y9E3"/>
<dbReference type="Proteomes" id="UP000222542">
    <property type="component" value="Unassembled WGS sequence"/>
</dbReference>
<protein>
    <submittedName>
        <fullName evidence="1">Uncharacterized protein</fullName>
    </submittedName>
</protein>
<keyword evidence="2" id="KW-1185">Reference proteome</keyword>
<proteinExistence type="predicted"/>
<dbReference type="PANTHER" id="PTHR46313">
    <property type="match status" value="1"/>
</dbReference>
<dbReference type="PANTHER" id="PTHR46313:SF3">
    <property type="entry name" value="PROLYCOPENE ISOMERASE, CHLOROPLASTIC"/>
    <property type="match status" value="1"/>
</dbReference>
<reference evidence="1 2" key="2">
    <citation type="journal article" date="2017" name="Genome Biol.">
        <title>New reference genome sequences of hot pepper reveal the massive evolution of plant disease-resistance genes by retroduplication.</title>
        <authorList>
            <person name="Kim S."/>
            <person name="Park J."/>
            <person name="Yeom S.I."/>
            <person name="Kim Y.M."/>
            <person name="Seo E."/>
            <person name="Kim K.T."/>
            <person name="Kim M.S."/>
            <person name="Lee J.M."/>
            <person name="Cheong K."/>
            <person name="Shin H.S."/>
            <person name="Kim S.B."/>
            <person name="Han K."/>
            <person name="Lee J."/>
            <person name="Park M."/>
            <person name="Lee H.A."/>
            <person name="Lee H.Y."/>
            <person name="Lee Y."/>
            <person name="Oh S."/>
            <person name="Lee J.H."/>
            <person name="Choi E."/>
            <person name="Choi E."/>
            <person name="Lee S.E."/>
            <person name="Jeon J."/>
            <person name="Kim H."/>
            <person name="Choi G."/>
            <person name="Song H."/>
            <person name="Lee J."/>
            <person name="Lee S.C."/>
            <person name="Kwon J.K."/>
            <person name="Lee H.Y."/>
            <person name="Koo N."/>
            <person name="Hong Y."/>
            <person name="Kim R.W."/>
            <person name="Kang W.H."/>
            <person name="Huh J.H."/>
            <person name="Kang B.C."/>
            <person name="Yang T.J."/>
            <person name="Lee Y.H."/>
            <person name="Bennetzen J.L."/>
            <person name="Choi D."/>
        </authorList>
    </citation>
    <scope>NUCLEOTIDE SEQUENCE [LARGE SCALE GENOMIC DNA]</scope>
    <source>
        <strain evidence="2">cv. CM334</strain>
    </source>
</reference>
<gene>
    <name evidence="1" type="ORF">T459_30724</name>
</gene>
<dbReference type="Gramene" id="PHT66299">
    <property type="protein sequence ID" value="PHT66299"/>
    <property type="gene ID" value="T459_30724"/>
</dbReference>
<evidence type="ECO:0000313" key="2">
    <source>
        <dbReference type="Proteomes" id="UP000222542"/>
    </source>
</evidence>
<dbReference type="STRING" id="4072.A0A2G2Y9E3"/>
<evidence type="ECO:0000313" key="1">
    <source>
        <dbReference type="EMBL" id="PHT66299.1"/>
    </source>
</evidence>
<reference evidence="1 2" key="1">
    <citation type="journal article" date="2014" name="Nat. Genet.">
        <title>Genome sequence of the hot pepper provides insights into the evolution of pungency in Capsicum species.</title>
        <authorList>
            <person name="Kim S."/>
            <person name="Park M."/>
            <person name="Yeom S.I."/>
            <person name="Kim Y.M."/>
            <person name="Lee J.M."/>
            <person name="Lee H.A."/>
            <person name="Seo E."/>
            <person name="Choi J."/>
            <person name="Cheong K."/>
            <person name="Kim K.T."/>
            <person name="Jung K."/>
            <person name="Lee G.W."/>
            <person name="Oh S.K."/>
            <person name="Bae C."/>
            <person name="Kim S.B."/>
            <person name="Lee H.Y."/>
            <person name="Kim S.Y."/>
            <person name="Kim M.S."/>
            <person name="Kang B.C."/>
            <person name="Jo Y.D."/>
            <person name="Yang H.B."/>
            <person name="Jeong H.J."/>
            <person name="Kang W.H."/>
            <person name="Kwon J.K."/>
            <person name="Shin C."/>
            <person name="Lim J.Y."/>
            <person name="Park J.H."/>
            <person name="Huh J.H."/>
            <person name="Kim J.S."/>
            <person name="Kim B.D."/>
            <person name="Cohen O."/>
            <person name="Paran I."/>
            <person name="Suh M.C."/>
            <person name="Lee S.B."/>
            <person name="Kim Y.K."/>
            <person name="Shin Y."/>
            <person name="Noh S.J."/>
            <person name="Park J."/>
            <person name="Seo Y.S."/>
            <person name="Kwon S.Y."/>
            <person name="Kim H.A."/>
            <person name="Park J.M."/>
            <person name="Kim H.J."/>
            <person name="Choi S.B."/>
            <person name="Bosland P.W."/>
            <person name="Reeves G."/>
            <person name="Jo S.H."/>
            <person name="Lee B.W."/>
            <person name="Cho H.T."/>
            <person name="Choi H.S."/>
            <person name="Lee M.S."/>
            <person name="Yu Y."/>
            <person name="Do Choi Y."/>
            <person name="Park B.S."/>
            <person name="van Deynze A."/>
            <person name="Ashrafi H."/>
            <person name="Hill T."/>
            <person name="Kim W.T."/>
            <person name="Pai H.S."/>
            <person name="Ahn H.K."/>
            <person name="Yeam I."/>
            <person name="Giovannoni J.J."/>
            <person name="Rose J.K."/>
            <person name="Sorensen I."/>
            <person name="Lee S.J."/>
            <person name="Kim R.W."/>
            <person name="Choi I.Y."/>
            <person name="Choi B.S."/>
            <person name="Lim J.S."/>
            <person name="Lee Y.H."/>
            <person name="Choi D."/>
        </authorList>
    </citation>
    <scope>NUCLEOTIDE SEQUENCE [LARGE SCALE GENOMIC DNA]</scope>
    <source>
        <strain evidence="2">cv. CM334</strain>
    </source>
</reference>
<comment type="caution">
    <text evidence="1">The sequence shown here is derived from an EMBL/GenBank/DDBJ whole genome shotgun (WGS) entry which is preliminary data.</text>
</comment>
<sequence length="457" mass="51182">MCIYSKTSKLENLNLITQALEAVGCRLEVIPDPTTVHFHLPNDLSIRIHREYNDFIEELMSKLPHEKEVWGIQGVLVDRGIIPAFGMYFSPKVEYIAALEEDPAVCKKPNKGLDFIGSVGFPNHWEVSIVGLIVVSLSELRVHTASSKFNIRGTVLGSNISFIVTDNDRHAKDTKLNGVGDFKEDYCEVPITIILEILDTTSNKIPLNLVKGFSDFLGNFYVLHDMSGHNTKGGFVKDSSSSHVKELSLPTYQLRVHVVNYELEVTVLGLPIKDRKPKILPKVGARLDIKDLGAHGGMGSSVVPREDDFGLVLVYGFPENLLKIVSILTMVWHFWTLALARSVRSSAKKRIEALLHLGMRHSKERSSVVVSRLRDAIQPSPNGFDPFKEILKHPMIPKSSFIMEGLNCMLKVNSMGETTMNQIVKGMMIAPYVFEPKWFRIGSMIIVGKSDKQRTMV</sequence>
<dbReference type="InterPro" id="IPR045892">
    <property type="entry name" value="CrtISO-like"/>
</dbReference>
<accession>A0A2G2Y9E3</accession>
<organism evidence="1 2">
    <name type="scientific">Capsicum annuum</name>
    <name type="common">Capsicum pepper</name>
    <dbReference type="NCBI Taxonomy" id="4072"/>
    <lineage>
        <taxon>Eukaryota</taxon>
        <taxon>Viridiplantae</taxon>
        <taxon>Streptophyta</taxon>
        <taxon>Embryophyta</taxon>
        <taxon>Tracheophyta</taxon>
        <taxon>Spermatophyta</taxon>
        <taxon>Magnoliopsida</taxon>
        <taxon>eudicotyledons</taxon>
        <taxon>Gunneridae</taxon>
        <taxon>Pentapetalae</taxon>
        <taxon>asterids</taxon>
        <taxon>lamiids</taxon>
        <taxon>Solanales</taxon>
        <taxon>Solanaceae</taxon>
        <taxon>Solanoideae</taxon>
        <taxon>Capsiceae</taxon>
        <taxon>Capsicum</taxon>
    </lineage>
</organism>